<keyword evidence="4" id="KW-1185">Reference proteome</keyword>
<accession>A0A7Y8Y3I3</accession>
<comment type="caution">
    <text evidence="3">The sequence shown here is derived from an EMBL/GenBank/DDBJ whole genome shotgun (WGS) entry which is preliminary data.</text>
</comment>
<dbReference type="RefSeq" id="WP_176006710.1">
    <property type="nucleotide sequence ID" value="NZ_JABWMI010000014.1"/>
</dbReference>
<name>A0A7Y8Y3I3_9FLAO</name>
<evidence type="ECO:0000259" key="2">
    <source>
        <dbReference type="Pfam" id="PF00561"/>
    </source>
</evidence>
<evidence type="ECO:0000256" key="1">
    <source>
        <dbReference type="ARBA" id="ARBA00022801"/>
    </source>
</evidence>
<proteinExistence type="predicted"/>
<evidence type="ECO:0000313" key="3">
    <source>
        <dbReference type="EMBL" id="NYA71665.1"/>
    </source>
</evidence>
<evidence type="ECO:0000313" key="4">
    <source>
        <dbReference type="Proteomes" id="UP000535020"/>
    </source>
</evidence>
<feature type="domain" description="AB hydrolase-1" evidence="2">
    <location>
        <begin position="11"/>
        <end position="109"/>
    </location>
</feature>
<organism evidence="3 4">
    <name type="scientific">Flavobacterium agri</name>
    <dbReference type="NCBI Taxonomy" id="2743471"/>
    <lineage>
        <taxon>Bacteria</taxon>
        <taxon>Pseudomonadati</taxon>
        <taxon>Bacteroidota</taxon>
        <taxon>Flavobacteriia</taxon>
        <taxon>Flavobacteriales</taxon>
        <taxon>Flavobacteriaceae</taxon>
        <taxon>Flavobacterium</taxon>
    </lineage>
</organism>
<dbReference type="Pfam" id="PF00561">
    <property type="entry name" value="Abhydrolase_1"/>
    <property type="match status" value="1"/>
</dbReference>
<dbReference type="PANTHER" id="PTHR46118">
    <property type="entry name" value="PROTEIN ABHD11"/>
    <property type="match status" value="1"/>
</dbReference>
<gene>
    <name evidence="3" type="ORF">HZF10_12080</name>
</gene>
<dbReference type="PRINTS" id="PR00111">
    <property type="entry name" value="ABHYDROLASE"/>
</dbReference>
<dbReference type="PANTHER" id="PTHR46118:SF4">
    <property type="entry name" value="PROTEIN ABHD11"/>
    <property type="match status" value="1"/>
</dbReference>
<reference evidence="3 4" key="1">
    <citation type="submission" date="2020-07" db="EMBL/GenBank/DDBJ databases">
        <authorList>
            <person name="Sun Q."/>
        </authorList>
    </citation>
    <scope>NUCLEOTIDE SEQUENCE [LARGE SCALE GENOMIC DNA]</scope>
    <source>
        <strain evidence="3 4">MAH-1</strain>
    </source>
</reference>
<dbReference type="InterPro" id="IPR000073">
    <property type="entry name" value="AB_hydrolase_1"/>
</dbReference>
<dbReference type="Gene3D" id="3.40.50.1820">
    <property type="entry name" value="alpha/beta hydrolase"/>
    <property type="match status" value="1"/>
</dbReference>
<dbReference type="EMBL" id="JACBJI010000005">
    <property type="protein sequence ID" value="NYA71665.1"/>
    <property type="molecule type" value="Genomic_DNA"/>
</dbReference>
<dbReference type="AlphaFoldDB" id="A0A7Y8Y3I3"/>
<protein>
    <submittedName>
        <fullName evidence="3">Alpha/beta fold hydrolase</fullName>
    </submittedName>
</protein>
<keyword evidence="1 3" id="KW-0378">Hydrolase</keyword>
<dbReference type="GO" id="GO:0016787">
    <property type="term" value="F:hydrolase activity"/>
    <property type="evidence" value="ECO:0007669"/>
    <property type="project" value="UniProtKB-KW"/>
</dbReference>
<sequence>MLHSRIEGEGKPLLIIHGFLGTSDNWKTFSGQYAAQGYQVHALDMRNHGRSFHSDVSTYEAMVNDVYEYCKSQNLSSFDLIGHSMGGKISMFFSMKYPEMIEKMVVADIGPRYYRQHHQDILAALNAVDFTVKPSRSDIEEIMKRFLGDDIGTIQFLMKNLYWVEPGQLAFRFNLPVLTKEIENIGQALPQGSIFDKPTLFLRGGNSNYVKDEDFDGIRQHFPKAVFATIKNAGHWLHAEKPQEFLEATLFFFKQ</sequence>
<dbReference type="InterPro" id="IPR029058">
    <property type="entry name" value="AB_hydrolase_fold"/>
</dbReference>
<dbReference type="SUPFAM" id="SSF53474">
    <property type="entry name" value="alpha/beta-Hydrolases"/>
    <property type="match status" value="1"/>
</dbReference>
<dbReference type="Proteomes" id="UP000535020">
    <property type="component" value="Unassembled WGS sequence"/>
</dbReference>